<dbReference type="GO" id="GO:0005886">
    <property type="term" value="C:plasma membrane"/>
    <property type="evidence" value="ECO:0007669"/>
    <property type="project" value="TreeGrafter"/>
</dbReference>
<evidence type="ECO:0000256" key="3">
    <source>
        <dbReference type="ARBA" id="ARBA00022553"/>
    </source>
</evidence>
<dbReference type="Pfam" id="PF00512">
    <property type="entry name" value="HisKA"/>
    <property type="match status" value="1"/>
</dbReference>
<keyword evidence="7" id="KW-0175">Coiled coil</keyword>
<keyword evidence="8" id="KW-0472">Membrane</keyword>
<dbReference type="SUPFAM" id="SSF52172">
    <property type="entry name" value="CheY-like"/>
    <property type="match status" value="1"/>
</dbReference>
<dbReference type="InterPro" id="IPR005467">
    <property type="entry name" value="His_kinase_dom"/>
</dbReference>
<dbReference type="SMART" id="SM00387">
    <property type="entry name" value="HATPase_c"/>
    <property type="match status" value="1"/>
</dbReference>
<dbReference type="InterPro" id="IPR001789">
    <property type="entry name" value="Sig_transdc_resp-reg_receiver"/>
</dbReference>
<evidence type="ECO:0000313" key="11">
    <source>
        <dbReference type="EMBL" id="NME86419.1"/>
    </source>
</evidence>
<evidence type="ECO:0000256" key="4">
    <source>
        <dbReference type="ARBA" id="ARBA00022679"/>
    </source>
</evidence>
<dbReference type="SUPFAM" id="SSF55874">
    <property type="entry name" value="ATPase domain of HSP90 chaperone/DNA topoisomerase II/histidine kinase"/>
    <property type="match status" value="1"/>
</dbReference>
<evidence type="ECO:0000256" key="2">
    <source>
        <dbReference type="ARBA" id="ARBA00012438"/>
    </source>
</evidence>
<proteinExistence type="predicted"/>
<dbReference type="InterPro" id="IPR036890">
    <property type="entry name" value="HATPase_C_sf"/>
</dbReference>
<dbReference type="Pfam" id="PF00072">
    <property type="entry name" value="Response_reg"/>
    <property type="match status" value="1"/>
</dbReference>
<evidence type="ECO:0000313" key="12">
    <source>
        <dbReference type="Proteomes" id="UP000520291"/>
    </source>
</evidence>
<keyword evidence="5" id="KW-0418">Kinase</keyword>
<evidence type="ECO:0000259" key="9">
    <source>
        <dbReference type="PROSITE" id="PS50109"/>
    </source>
</evidence>
<keyword evidence="8" id="KW-0812">Transmembrane</keyword>
<reference evidence="11 12" key="1">
    <citation type="submission" date="2020-04" db="EMBL/GenBank/DDBJ databases">
        <authorList>
            <person name="Hitch T.C.A."/>
            <person name="Wylensek D."/>
            <person name="Clavel T."/>
        </authorList>
    </citation>
    <scope>NUCLEOTIDE SEQUENCE [LARGE SCALE GENOMIC DNA]</scope>
    <source>
        <strain evidence="11 12">WCA3-601-WT-5E</strain>
    </source>
</reference>
<dbReference type="PANTHER" id="PTHR43047:SF72">
    <property type="entry name" value="OSMOSENSING HISTIDINE PROTEIN KINASE SLN1"/>
    <property type="match status" value="1"/>
</dbReference>
<dbReference type="PANTHER" id="PTHR43047">
    <property type="entry name" value="TWO-COMPONENT HISTIDINE PROTEIN KINASE"/>
    <property type="match status" value="1"/>
</dbReference>
<dbReference type="SUPFAM" id="SSF47384">
    <property type="entry name" value="Homodimeric domain of signal transducing histidine kinase"/>
    <property type="match status" value="1"/>
</dbReference>
<feature type="transmembrane region" description="Helical" evidence="8">
    <location>
        <begin position="273"/>
        <end position="296"/>
    </location>
</feature>
<evidence type="ECO:0000256" key="5">
    <source>
        <dbReference type="ARBA" id="ARBA00022777"/>
    </source>
</evidence>
<dbReference type="RefSeq" id="WP_168947691.1">
    <property type="nucleotide sequence ID" value="NZ_JABAGL010000012.1"/>
</dbReference>
<dbReference type="PROSITE" id="PS50110">
    <property type="entry name" value="RESPONSE_REGULATORY"/>
    <property type="match status" value="1"/>
</dbReference>
<evidence type="ECO:0000256" key="8">
    <source>
        <dbReference type="SAM" id="Phobius"/>
    </source>
</evidence>
<dbReference type="InterPro" id="IPR003661">
    <property type="entry name" value="HisK_dim/P_dom"/>
</dbReference>
<dbReference type="SMART" id="SM00448">
    <property type="entry name" value="REC"/>
    <property type="match status" value="1"/>
</dbReference>
<keyword evidence="3 6" id="KW-0597">Phosphoprotein</keyword>
<dbReference type="Pfam" id="PF02518">
    <property type="entry name" value="HATPase_c"/>
    <property type="match status" value="1"/>
</dbReference>
<dbReference type="InterPro" id="IPR004358">
    <property type="entry name" value="Sig_transdc_His_kin-like_C"/>
</dbReference>
<organism evidence="11 12">
    <name type="scientific">Bacteroides eggerthii</name>
    <dbReference type="NCBI Taxonomy" id="28111"/>
    <lineage>
        <taxon>Bacteria</taxon>
        <taxon>Pseudomonadati</taxon>
        <taxon>Bacteroidota</taxon>
        <taxon>Bacteroidia</taxon>
        <taxon>Bacteroidales</taxon>
        <taxon>Bacteroidaceae</taxon>
        <taxon>Bacteroides</taxon>
    </lineage>
</organism>
<feature type="modified residue" description="4-aspartylphosphate" evidence="6">
    <location>
        <position position="613"/>
    </location>
</feature>
<sequence length="808" mass="91999">MEIRKENPAKPSGSLLIKIFAGYTILALLVIGLIAALWHEKNVFAEAEKEENTMLAQRELTSRTFKALVSLFLDNESAYLREMPDRKEYSEKENRVFFMLDELRKVYTDSLQQARIDTVEFLLNQKHDHIRSLKTIPSALMQMDSILSKQLPVLERKMTSSASSVHTEQPKTEKKNFLSRLFSRKKKRQEPETTIHQNARQTDNVRNIRKFGDEMYEVLERQNQLFESLADSLDQKNRALNRNISRLVNELEKEAMERTAERHRRVSELREEAFSTICIISSAALMCALLLSIFITRDIHRKYRNRKELEDSHRHNRKMLEIRKKIIITLSHDIRGPLNAIRGSAELAMDTKDRKRRNSYLDNILSSTGHIMRLVNSLLDLSRLNEAKETLNEIPFRLDAFLADIEKEYCRIANDKGIMLSGDFVGTGVAVTGDADRIEQIISNLLSNAVKFTVSGSIGFSAVYRNDILTITVRDTGIGMSEETIRRIFTPFERAAVEICPEGFGLGLSITKGLVTLLKGEITVRSSVGEGSTFKVSIPLKETSEAVTEKCKPLPDFAKRLPHRIIVVEDDPVQMEITRDILERNGICCHACKNTKEVVGLLRKEEYDLILTDIQMPGTNGFNLLNLLRNSNIGSSRSIPIAAMTARGDEEKENFIKAGFAGCIHKPFSSPELLLFLSSIMEDKNIPESQAINFGPLLSDSGNKRKVLMMLVEESEANKKSLAAATRDLDREQIKEIIHRMFPMWEILGMTEELQAYSSIIHDDKSEEQTMKEWTLKITASLDRLVSAAENEINSLIRQENEKENTDS</sequence>
<dbReference type="AlphaFoldDB" id="A0A7X9XIG1"/>
<name>A0A7X9XIG1_9BACE</name>
<dbReference type="InterPro" id="IPR011006">
    <property type="entry name" value="CheY-like_superfamily"/>
</dbReference>
<evidence type="ECO:0000256" key="6">
    <source>
        <dbReference type="PROSITE-ProRule" id="PRU00169"/>
    </source>
</evidence>
<comment type="caution">
    <text evidence="11">The sequence shown here is derived from an EMBL/GenBank/DDBJ whole genome shotgun (WGS) entry which is preliminary data.</text>
</comment>
<keyword evidence="4" id="KW-0808">Transferase</keyword>
<dbReference type="GO" id="GO:0009927">
    <property type="term" value="F:histidine phosphotransfer kinase activity"/>
    <property type="evidence" value="ECO:0007669"/>
    <property type="project" value="TreeGrafter"/>
</dbReference>
<feature type="transmembrane region" description="Helical" evidence="8">
    <location>
        <begin position="20"/>
        <end position="38"/>
    </location>
</feature>
<dbReference type="Gene3D" id="1.10.287.130">
    <property type="match status" value="1"/>
</dbReference>
<dbReference type="Gene3D" id="3.40.50.2300">
    <property type="match status" value="1"/>
</dbReference>
<feature type="domain" description="Response regulatory" evidence="10">
    <location>
        <begin position="564"/>
        <end position="681"/>
    </location>
</feature>
<dbReference type="EMBL" id="JABAGL010000012">
    <property type="protein sequence ID" value="NME86419.1"/>
    <property type="molecule type" value="Genomic_DNA"/>
</dbReference>
<evidence type="ECO:0000256" key="7">
    <source>
        <dbReference type="SAM" id="Coils"/>
    </source>
</evidence>
<feature type="domain" description="Histidine kinase" evidence="9">
    <location>
        <begin position="329"/>
        <end position="542"/>
    </location>
</feature>
<dbReference type="InterPro" id="IPR003594">
    <property type="entry name" value="HATPase_dom"/>
</dbReference>
<evidence type="ECO:0000256" key="1">
    <source>
        <dbReference type="ARBA" id="ARBA00000085"/>
    </source>
</evidence>
<dbReference type="InterPro" id="IPR036097">
    <property type="entry name" value="HisK_dim/P_sf"/>
</dbReference>
<dbReference type="CDD" id="cd17546">
    <property type="entry name" value="REC_hyHK_CKI1_RcsC-like"/>
    <property type="match status" value="1"/>
</dbReference>
<dbReference type="PROSITE" id="PS50109">
    <property type="entry name" value="HIS_KIN"/>
    <property type="match status" value="1"/>
</dbReference>
<evidence type="ECO:0000259" key="10">
    <source>
        <dbReference type="PROSITE" id="PS50110"/>
    </source>
</evidence>
<dbReference type="GO" id="GO:0000155">
    <property type="term" value="F:phosphorelay sensor kinase activity"/>
    <property type="evidence" value="ECO:0007669"/>
    <property type="project" value="InterPro"/>
</dbReference>
<accession>A0A7X9XIG1</accession>
<gene>
    <name evidence="11" type="ORF">HF841_10380</name>
</gene>
<dbReference type="Gene3D" id="3.30.565.10">
    <property type="entry name" value="Histidine kinase-like ATPase, C-terminal domain"/>
    <property type="match status" value="1"/>
</dbReference>
<dbReference type="EC" id="2.7.13.3" evidence="2"/>
<feature type="coiled-coil region" evidence="7">
    <location>
        <begin position="216"/>
        <end position="261"/>
    </location>
</feature>
<comment type="catalytic activity">
    <reaction evidence="1">
        <text>ATP + protein L-histidine = ADP + protein N-phospho-L-histidine.</text>
        <dbReference type="EC" id="2.7.13.3"/>
    </reaction>
</comment>
<keyword evidence="8" id="KW-1133">Transmembrane helix</keyword>
<dbReference type="PRINTS" id="PR00344">
    <property type="entry name" value="BCTRLSENSOR"/>
</dbReference>
<dbReference type="Proteomes" id="UP000520291">
    <property type="component" value="Unassembled WGS sequence"/>
</dbReference>
<dbReference type="SMART" id="SM00388">
    <property type="entry name" value="HisKA"/>
    <property type="match status" value="1"/>
</dbReference>
<protein>
    <recommendedName>
        <fullName evidence="2">histidine kinase</fullName>
        <ecNumber evidence="2">2.7.13.3</ecNumber>
    </recommendedName>
</protein>
<dbReference type="CDD" id="cd00082">
    <property type="entry name" value="HisKA"/>
    <property type="match status" value="1"/>
</dbReference>